<evidence type="ECO:0000313" key="2">
    <source>
        <dbReference type="EMBL" id="ROS01815.1"/>
    </source>
</evidence>
<keyword evidence="1" id="KW-1133">Transmembrane helix</keyword>
<organism evidence="2 3">
    <name type="scientific">Sinobacterium caligoides</name>
    <dbReference type="NCBI Taxonomy" id="933926"/>
    <lineage>
        <taxon>Bacteria</taxon>
        <taxon>Pseudomonadati</taxon>
        <taxon>Pseudomonadota</taxon>
        <taxon>Gammaproteobacteria</taxon>
        <taxon>Cellvibrionales</taxon>
        <taxon>Spongiibacteraceae</taxon>
        <taxon>Sinobacterium</taxon>
    </lineage>
</organism>
<sequence length="40" mass="4674">MKQGYSAHFNYFVMIYLPLIFRLRAAVSRLKGGRHMSLAE</sequence>
<keyword evidence="1" id="KW-0812">Transmembrane</keyword>
<accession>A0A3N2DR91</accession>
<feature type="transmembrane region" description="Helical" evidence="1">
    <location>
        <begin position="6"/>
        <end position="27"/>
    </location>
</feature>
<name>A0A3N2DR91_9GAMM</name>
<proteinExistence type="predicted"/>
<comment type="caution">
    <text evidence="2">The sequence shown here is derived from an EMBL/GenBank/DDBJ whole genome shotgun (WGS) entry which is preliminary data.</text>
</comment>
<dbReference type="AlphaFoldDB" id="A0A3N2DR91"/>
<dbReference type="EMBL" id="RKHR01000004">
    <property type="protein sequence ID" value="ROS01815.1"/>
    <property type="molecule type" value="Genomic_DNA"/>
</dbReference>
<reference evidence="2 3" key="1">
    <citation type="submission" date="2018-11" db="EMBL/GenBank/DDBJ databases">
        <title>Genomic Encyclopedia of Type Strains, Phase IV (KMG-IV): sequencing the most valuable type-strain genomes for metagenomic binning, comparative biology and taxonomic classification.</title>
        <authorList>
            <person name="Goeker M."/>
        </authorList>
    </citation>
    <scope>NUCLEOTIDE SEQUENCE [LARGE SCALE GENOMIC DNA]</scope>
    <source>
        <strain evidence="2 3">DSM 100316</strain>
    </source>
</reference>
<protein>
    <submittedName>
        <fullName evidence="2">Uncharacterized protein</fullName>
    </submittedName>
</protein>
<evidence type="ECO:0000256" key="1">
    <source>
        <dbReference type="SAM" id="Phobius"/>
    </source>
</evidence>
<dbReference type="Proteomes" id="UP000275394">
    <property type="component" value="Unassembled WGS sequence"/>
</dbReference>
<gene>
    <name evidence="2" type="ORF">EDC56_2263</name>
</gene>
<keyword evidence="3" id="KW-1185">Reference proteome</keyword>
<keyword evidence="1" id="KW-0472">Membrane</keyword>
<evidence type="ECO:0000313" key="3">
    <source>
        <dbReference type="Proteomes" id="UP000275394"/>
    </source>
</evidence>